<sequence length="499" mass="56325">MSIRRADDVRDEEREEGDPSYPEAKAIVSKGSWKGGGTRPRSPPKLYQIAKVTLLATEVESSSSSSSSDLSRSERLSKVDRGLLERIRKSLRLAQHPGTGEAEARQALRLSTRLMASQNLTQADLIAEEGEQEKLRRAGLSEVEIRSTTPEKKVRNESWSNRIAVAINLFFSVKSYSTSLRDRSRLTWTFYGLAINTVAAAVAFEMVHNQVLTWSSTDASLKGRVAKNSYCQGVGAGLIAMAKSEKEEEMKLALEAERDKLRRRIKAEGLERKAELDRLSGPPPPTPSTGPRLERDGERRWKVKVEDDQEEQGTPRWDERRRRRQDFGPTPSRSCKLETSLDAEASSDLDSRGRDQTSPSATVGPDDDDDQEDAKPFPEVKADFDEDQEDDIEFGGGSSDQEEVEFVTIKPKPDPVELKSKEQQESSVVGQAEWRNSGQLIRFRQDAERIADDFLSNLKRGGIRFRKRQERSYLKDEEAYHRGRRDAGKIDVKRKRIQA</sequence>
<dbReference type="Proteomes" id="UP000245626">
    <property type="component" value="Unassembled WGS sequence"/>
</dbReference>
<reference evidence="1 2" key="1">
    <citation type="journal article" date="2018" name="Mol. Biol. Evol.">
        <title>Broad Genomic Sampling Reveals a Smut Pathogenic Ancestry of the Fungal Clade Ustilaginomycotina.</title>
        <authorList>
            <person name="Kijpornyongpan T."/>
            <person name="Mondo S.J."/>
            <person name="Barry K."/>
            <person name="Sandor L."/>
            <person name="Lee J."/>
            <person name="Lipzen A."/>
            <person name="Pangilinan J."/>
            <person name="LaButti K."/>
            <person name="Hainaut M."/>
            <person name="Henrissat B."/>
            <person name="Grigoriev I.V."/>
            <person name="Spatafora J.W."/>
            <person name="Aime M.C."/>
        </authorList>
    </citation>
    <scope>NUCLEOTIDE SEQUENCE [LARGE SCALE GENOMIC DNA]</scope>
    <source>
        <strain evidence="1 2">SA 807</strain>
    </source>
</reference>
<organism evidence="1 2">
    <name type="scientific">Violaceomyces palustris</name>
    <dbReference type="NCBI Taxonomy" id="1673888"/>
    <lineage>
        <taxon>Eukaryota</taxon>
        <taxon>Fungi</taxon>
        <taxon>Dikarya</taxon>
        <taxon>Basidiomycota</taxon>
        <taxon>Ustilaginomycotina</taxon>
        <taxon>Ustilaginomycetes</taxon>
        <taxon>Violaceomycetales</taxon>
        <taxon>Violaceomycetaceae</taxon>
        <taxon>Violaceomyces</taxon>
    </lineage>
</organism>
<accession>A0ACD0NSF6</accession>
<name>A0ACD0NSF6_9BASI</name>
<gene>
    <name evidence="1" type="ORF">IE53DRAFT_318907</name>
</gene>
<keyword evidence="2" id="KW-1185">Reference proteome</keyword>
<proteinExistence type="predicted"/>
<evidence type="ECO:0000313" key="2">
    <source>
        <dbReference type="Proteomes" id="UP000245626"/>
    </source>
</evidence>
<evidence type="ECO:0000313" key="1">
    <source>
        <dbReference type="EMBL" id="PWN48687.1"/>
    </source>
</evidence>
<protein>
    <submittedName>
        <fullName evidence="1">Uncharacterized protein</fullName>
    </submittedName>
</protein>
<dbReference type="EMBL" id="KZ820157">
    <property type="protein sequence ID" value="PWN48687.1"/>
    <property type="molecule type" value="Genomic_DNA"/>
</dbReference>